<feature type="transmembrane region" description="Helical" evidence="6">
    <location>
        <begin position="29"/>
        <end position="51"/>
    </location>
</feature>
<accession>A0ABQ7GAZ0</accession>
<feature type="transmembrane region" description="Helical" evidence="6">
    <location>
        <begin position="63"/>
        <end position="84"/>
    </location>
</feature>
<evidence type="ECO:0000256" key="6">
    <source>
        <dbReference type="SAM" id="Phobius"/>
    </source>
</evidence>
<evidence type="ECO:0000256" key="5">
    <source>
        <dbReference type="ARBA" id="ARBA00023136"/>
    </source>
</evidence>
<dbReference type="Pfam" id="PF03006">
    <property type="entry name" value="HlyIII"/>
    <property type="match status" value="1"/>
</dbReference>
<dbReference type="EMBL" id="MU069923">
    <property type="protein sequence ID" value="KAF5831771.1"/>
    <property type="molecule type" value="Genomic_DNA"/>
</dbReference>
<evidence type="ECO:0000256" key="1">
    <source>
        <dbReference type="ARBA" id="ARBA00004141"/>
    </source>
</evidence>
<organism evidence="7 8">
    <name type="scientific">Dunaliella salina</name>
    <name type="common">Green alga</name>
    <name type="synonym">Protococcus salinus</name>
    <dbReference type="NCBI Taxonomy" id="3046"/>
    <lineage>
        <taxon>Eukaryota</taxon>
        <taxon>Viridiplantae</taxon>
        <taxon>Chlorophyta</taxon>
        <taxon>core chlorophytes</taxon>
        <taxon>Chlorophyceae</taxon>
        <taxon>CS clade</taxon>
        <taxon>Chlamydomonadales</taxon>
        <taxon>Dunaliellaceae</taxon>
        <taxon>Dunaliella</taxon>
    </lineage>
</organism>
<reference evidence="7" key="1">
    <citation type="submission" date="2017-08" db="EMBL/GenBank/DDBJ databases">
        <authorList>
            <person name="Polle J.E."/>
            <person name="Barry K."/>
            <person name="Cushman J."/>
            <person name="Schmutz J."/>
            <person name="Tran D."/>
            <person name="Hathwaick L.T."/>
            <person name="Yim W.C."/>
            <person name="Jenkins J."/>
            <person name="Mckie-Krisberg Z.M."/>
            <person name="Prochnik S."/>
            <person name="Lindquist E."/>
            <person name="Dockter R.B."/>
            <person name="Adam C."/>
            <person name="Molina H."/>
            <person name="Bunkerborg J."/>
            <person name="Jin E."/>
            <person name="Buchheim M."/>
            <person name="Magnuson J."/>
        </authorList>
    </citation>
    <scope>NUCLEOTIDE SEQUENCE</scope>
    <source>
        <strain evidence="7">CCAP 19/18</strain>
    </source>
</reference>
<evidence type="ECO:0000256" key="3">
    <source>
        <dbReference type="ARBA" id="ARBA00022692"/>
    </source>
</evidence>
<gene>
    <name evidence="7" type="ORF">DUNSADRAFT_12609</name>
</gene>
<keyword evidence="8" id="KW-1185">Reference proteome</keyword>
<comment type="similarity">
    <text evidence="2">Belongs to the ADIPOR family.</text>
</comment>
<proteinExistence type="inferred from homology"/>
<evidence type="ECO:0000256" key="2">
    <source>
        <dbReference type="ARBA" id="ARBA00007018"/>
    </source>
</evidence>
<evidence type="ECO:0000313" key="7">
    <source>
        <dbReference type="EMBL" id="KAF5831771.1"/>
    </source>
</evidence>
<dbReference type="PANTHER" id="PTHR20855:SF52">
    <property type="entry name" value="ADIPONECTIN RECEPTOR PROTEIN"/>
    <property type="match status" value="1"/>
</dbReference>
<comment type="subcellular location">
    <subcellularLocation>
        <location evidence="1">Membrane</location>
        <topology evidence="1">Multi-pass membrane protein</topology>
    </subcellularLocation>
</comment>
<keyword evidence="4 6" id="KW-1133">Transmembrane helix</keyword>
<evidence type="ECO:0000313" key="8">
    <source>
        <dbReference type="Proteomes" id="UP000815325"/>
    </source>
</evidence>
<sequence>MQNHMHLLANHLEDALAGVFSYPTPRWPVYVFCAGAMTCLLFSSVCHLLGCCQKHITQRVWRLDYTGIAVLIVTSFYPPVYYGFMCAPIW</sequence>
<dbReference type="InterPro" id="IPR004254">
    <property type="entry name" value="AdipoR/HlyIII-related"/>
</dbReference>
<name>A0ABQ7GAZ0_DUNSA</name>
<protein>
    <submittedName>
        <fullName evidence="7">Hemolysin-III related-domain-containing protein</fullName>
    </submittedName>
</protein>
<dbReference type="PANTHER" id="PTHR20855">
    <property type="entry name" value="ADIPOR/PROGESTIN RECEPTOR-RELATED"/>
    <property type="match status" value="1"/>
</dbReference>
<evidence type="ECO:0000256" key="4">
    <source>
        <dbReference type="ARBA" id="ARBA00022989"/>
    </source>
</evidence>
<comment type="caution">
    <text evidence="7">The sequence shown here is derived from an EMBL/GenBank/DDBJ whole genome shotgun (WGS) entry which is preliminary data.</text>
</comment>
<keyword evidence="3 6" id="KW-0812">Transmembrane</keyword>
<dbReference type="Proteomes" id="UP000815325">
    <property type="component" value="Unassembled WGS sequence"/>
</dbReference>
<keyword evidence="5 6" id="KW-0472">Membrane</keyword>